<accession>A0A1J3ISX3</accession>
<name>A0A1J3ISX3_NOCCA</name>
<dbReference type="InterPro" id="IPR035595">
    <property type="entry name" value="UDP_glycos_trans_CS"/>
</dbReference>
<dbReference type="FunFam" id="3.40.50.2000:FF:000103">
    <property type="entry name" value="Glycosyltransferase"/>
    <property type="match status" value="1"/>
</dbReference>
<dbReference type="EC" id="2.4.1.-" evidence="5"/>
<dbReference type="Gene3D" id="3.40.50.2000">
    <property type="entry name" value="Glycogen Phosphorylase B"/>
    <property type="match status" value="2"/>
</dbReference>
<organism evidence="6">
    <name type="scientific">Noccaea caerulescens</name>
    <name type="common">Alpine penny-cress</name>
    <name type="synonym">Thlaspi caerulescens</name>
    <dbReference type="NCBI Taxonomy" id="107243"/>
    <lineage>
        <taxon>Eukaryota</taxon>
        <taxon>Viridiplantae</taxon>
        <taxon>Streptophyta</taxon>
        <taxon>Embryophyta</taxon>
        <taxon>Tracheophyta</taxon>
        <taxon>Spermatophyta</taxon>
        <taxon>Magnoliopsida</taxon>
        <taxon>eudicotyledons</taxon>
        <taxon>Gunneridae</taxon>
        <taxon>Pentapetalae</taxon>
        <taxon>rosids</taxon>
        <taxon>malvids</taxon>
        <taxon>Brassicales</taxon>
        <taxon>Brassicaceae</taxon>
        <taxon>Coluteocarpeae</taxon>
        <taxon>Noccaea</taxon>
    </lineage>
</organism>
<evidence type="ECO:0000256" key="1">
    <source>
        <dbReference type="ARBA" id="ARBA00009995"/>
    </source>
</evidence>
<dbReference type="FunFam" id="3.40.50.2000:FF:000064">
    <property type="entry name" value="Glycosyltransferase"/>
    <property type="match status" value="1"/>
</dbReference>
<proteinExistence type="inferred from homology"/>
<dbReference type="SUPFAM" id="SSF53756">
    <property type="entry name" value="UDP-Glycosyltransferase/glycogen phosphorylase"/>
    <property type="match status" value="1"/>
</dbReference>
<dbReference type="CDD" id="cd03784">
    <property type="entry name" value="GT1_Gtf-like"/>
    <property type="match status" value="1"/>
</dbReference>
<dbReference type="AlphaFoldDB" id="A0A1J3ISX3"/>
<comment type="similarity">
    <text evidence="1 4">Belongs to the UDP-glycosyltransferase family.</text>
</comment>
<evidence type="ECO:0000256" key="2">
    <source>
        <dbReference type="ARBA" id="ARBA00022676"/>
    </source>
</evidence>
<dbReference type="Pfam" id="PF00201">
    <property type="entry name" value="UDPGT"/>
    <property type="match status" value="1"/>
</dbReference>
<reference evidence="6" key="1">
    <citation type="submission" date="2016-07" db="EMBL/GenBank/DDBJ databases">
        <title>De novo transcriptome assembly of four accessions of the metal hyperaccumulator plant Noccaea caerulescens.</title>
        <authorList>
            <person name="Blande D."/>
            <person name="Halimaa P."/>
            <person name="Tervahauta A.I."/>
            <person name="Aarts M.G."/>
            <person name="Karenlampi S.O."/>
        </authorList>
    </citation>
    <scope>NUCLEOTIDE SEQUENCE</scope>
</reference>
<evidence type="ECO:0000256" key="3">
    <source>
        <dbReference type="ARBA" id="ARBA00022679"/>
    </source>
</evidence>
<evidence type="ECO:0000256" key="4">
    <source>
        <dbReference type="RuleBase" id="RU003718"/>
    </source>
</evidence>
<protein>
    <recommendedName>
        <fullName evidence="5">Glycosyltransferase</fullName>
        <ecNumber evidence="5">2.4.1.-</ecNumber>
    </recommendedName>
</protein>
<dbReference type="EMBL" id="GEVM01022521">
    <property type="protein sequence ID" value="JAU83417.1"/>
    <property type="molecule type" value="Transcribed_RNA"/>
</dbReference>
<dbReference type="PANTHER" id="PTHR48047">
    <property type="entry name" value="GLYCOSYLTRANSFERASE"/>
    <property type="match status" value="1"/>
</dbReference>
<sequence>MAKTKPRNLKIVMFPFMAQGHIIPFVALALRLEKITMNRDDNHLKTIISIVNTPLNIPKIRSNLPPESSIRLIELPFNSSDHGLPHDGENFDSLPYSLVITLLEASRTLREPFRDMVTKILEEEDDEESSVMVIGDFFLGWIGEVCKEIGVSSAMFSASGAFGLGCYRSVWLNLPHKETKQDRFLLHDFQEAGEIDKTQLNYFMLEADGSDDWSVFMKKNLPGWSDFDGFLFNTVAEIDQIGLSYFRRITGDKPVWAVGPVLLPPGEKTRTMSAEEAVKAWLDSKPDHSVLYVCFGSMNSISQTQMLEMAKALESCEKNFIWVVRPPTGVEVNKEFDLKEYLPEGFEERIKRSRRGVIVKKWAPQVDILSHKATCVFLSHCGWNSILESLSHGVPLLGWPMAGEQFFNSMLVEKHIGVSVEVARGKRCDIKCDEIVAKIRLVMEEESEVGREIRKKAKEVKELVKGAVEDGVSGSSSVIGLEEFLSYAMVKKDNN</sequence>
<gene>
    <name evidence="6" type="ORF">MP_TR1927_c0_g1_i1_g.5997</name>
</gene>
<keyword evidence="2 4" id="KW-0328">Glycosyltransferase</keyword>
<evidence type="ECO:0000313" key="6">
    <source>
        <dbReference type="EMBL" id="JAU83417.1"/>
    </source>
</evidence>
<dbReference type="GO" id="GO:0035251">
    <property type="term" value="F:UDP-glucosyltransferase activity"/>
    <property type="evidence" value="ECO:0007669"/>
    <property type="project" value="TreeGrafter"/>
</dbReference>
<dbReference type="PROSITE" id="PS00375">
    <property type="entry name" value="UDPGT"/>
    <property type="match status" value="1"/>
</dbReference>
<evidence type="ECO:0000256" key="5">
    <source>
        <dbReference type="RuleBase" id="RU362057"/>
    </source>
</evidence>
<dbReference type="PANTHER" id="PTHR48047:SF61">
    <property type="entry name" value="OS04G0273600 PROTEIN"/>
    <property type="match status" value="1"/>
</dbReference>
<dbReference type="InterPro" id="IPR002213">
    <property type="entry name" value="UDP_glucos_trans"/>
</dbReference>
<keyword evidence="3 4" id="KW-0808">Transferase</keyword>